<evidence type="ECO:0000256" key="4">
    <source>
        <dbReference type="ARBA" id="ARBA00022840"/>
    </source>
</evidence>
<dbReference type="GO" id="GO:0140359">
    <property type="term" value="F:ABC-type transporter activity"/>
    <property type="evidence" value="ECO:0007669"/>
    <property type="project" value="InterPro"/>
</dbReference>
<keyword evidence="6 7" id="KW-0472">Membrane</keyword>
<evidence type="ECO:0000313" key="10">
    <source>
        <dbReference type="Proteomes" id="UP000001514"/>
    </source>
</evidence>
<keyword evidence="3" id="KW-0547">Nucleotide-binding</keyword>
<dbReference type="EMBL" id="GL377606">
    <property type="protein sequence ID" value="EFJ19392.1"/>
    <property type="molecule type" value="Genomic_DNA"/>
</dbReference>
<keyword evidence="2 7" id="KW-0812">Transmembrane</keyword>
<name>D8S8C7_SELML</name>
<gene>
    <name evidence="9" type="ORF">SELMODRAFT_419260</name>
</gene>
<dbReference type="InParanoid" id="D8S8C7"/>
<evidence type="ECO:0000256" key="1">
    <source>
        <dbReference type="ARBA" id="ARBA00022448"/>
    </source>
</evidence>
<dbReference type="PANTHER" id="PTHR24223">
    <property type="entry name" value="ATP-BINDING CASSETTE SUB-FAMILY C"/>
    <property type="match status" value="1"/>
</dbReference>
<dbReference type="KEGG" id="smo:SELMODRAFT_419260"/>
<protein>
    <recommendedName>
        <fullName evidence="8">ABC transmembrane type-1 domain-containing protein</fullName>
    </recommendedName>
</protein>
<dbReference type="GO" id="GO:0016020">
    <property type="term" value="C:membrane"/>
    <property type="evidence" value="ECO:0007669"/>
    <property type="project" value="InterPro"/>
</dbReference>
<keyword evidence="5 7" id="KW-1133">Transmembrane helix</keyword>
<evidence type="ECO:0000259" key="8">
    <source>
        <dbReference type="Pfam" id="PF00664"/>
    </source>
</evidence>
<dbReference type="Gene3D" id="1.20.1560.10">
    <property type="entry name" value="ABC transporter type 1, transmembrane domain"/>
    <property type="match status" value="1"/>
</dbReference>
<dbReference type="InterPro" id="IPR011527">
    <property type="entry name" value="ABC1_TM_dom"/>
</dbReference>
<dbReference type="HOGENOM" id="CLU_732368_0_0_1"/>
<dbReference type="Proteomes" id="UP000001514">
    <property type="component" value="Unassembled WGS sequence"/>
</dbReference>
<sequence length="378" mass="43206">MHHLNGRQSDRYVWLTGAYQWTPQPRKAVQQQWTSLPIRIETKLQPRPSESWKRQRQPSKGPNLVYISVLRLSKVAGYMTKLVTIIVIVSFVSWNVLPVLAFLASVAYWLQTIRKLPRLMEIQSAAVVHRFEEFLSGFATIRAFHWEPQCLERLFHLVNLNNCPMEFSDSRDRHPCRRLLLRFDAPALCLPQKSRMDESSRFQMPGSAGVAVTYALSLTTVLTWTLWSRVDTEKRIISAELLLHSLFPNVIIAVRENEAATGVSPWRFCGALPEGKLVLRESLRILQDERPDDSVMENSKKFEARKIRACPECQTLIEHHDLIKLLSNVHNNLNTTCISFLHTEKGSCHGAFCSQDVEGMMSISVEAAEHRSTTTGNS</sequence>
<dbReference type="Gramene" id="EFJ19392">
    <property type="protein sequence ID" value="EFJ19392"/>
    <property type="gene ID" value="SELMODRAFT_419260"/>
</dbReference>
<dbReference type="AlphaFoldDB" id="D8S8C7"/>
<dbReference type="PANTHER" id="PTHR24223:SF108">
    <property type="entry name" value="ABC TRANSPORTER C FAMILY MEMBER 8"/>
    <property type="match status" value="1"/>
</dbReference>
<organism evidence="10">
    <name type="scientific">Selaginella moellendorffii</name>
    <name type="common">Spikemoss</name>
    <dbReference type="NCBI Taxonomy" id="88036"/>
    <lineage>
        <taxon>Eukaryota</taxon>
        <taxon>Viridiplantae</taxon>
        <taxon>Streptophyta</taxon>
        <taxon>Embryophyta</taxon>
        <taxon>Tracheophyta</taxon>
        <taxon>Lycopodiopsida</taxon>
        <taxon>Selaginellales</taxon>
        <taxon>Selaginellaceae</taxon>
        <taxon>Selaginella</taxon>
    </lineage>
</organism>
<dbReference type="eggNOG" id="KOG2286">
    <property type="taxonomic scope" value="Eukaryota"/>
</dbReference>
<evidence type="ECO:0000256" key="2">
    <source>
        <dbReference type="ARBA" id="ARBA00022692"/>
    </source>
</evidence>
<keyword evidence="1" id="KW-0813">Transport</keyword>
<dbReference type="Pfam" id="PF00664">
    <property type="entry name" value="ABC_membrane"/>
    <property type="match status" value="1"/>
</dbReference>
<keyword evidence="10" id="KW-1185">Reference proteome</keyword>
<evidence type="ECO:0000256" key="3">
    <source>
        <dbReference type="ARBA" id="ARBA00022741"/>
    </source>
</evidence>
<evidence type="ECO:0000256" key="7">
    <source>
        <dbReference type="SAM" id="Phobius"/>
    </source>
</evidence>
<feature type="transmembrane region" description="Helical" evidence="7">
    <location>
        <begin position="82"/>
        <end position="110"/>
    </location>
</feature>
<dbReference type="InterPro" id="IPR036640">
    <property type="entry name" value="ABC1_TM_sf"/>
</dbReference>
<dbReference type="GO" id="GO:0005524">
    <property type="term" value="F:ATP binding"/>
    <property type="evidence" value="ECO:0007669"/>
    <property type="project" value="UniProtKB-KW"/>
</dbReference>
<accession>D8S8C7</accession>
<reference evidence="9 10" key="1">
    <citation type="journal article" date="2011" name="Science">
        <title>The Selaginella genome identifies genetic changes associated with the evolution of vascular plants.</title>
        <authorList>
            <person name="Banks J.A."/>
            <person name="Nishiyama T."/>
            <person name="Hasebe M."/>
            <person name="Bowman J.L."/>
            <person name="Gribskov M."/>
            <person name="dePamphilis C."/>
            <person name="Albert V.A."/>
            <person name="Aono N."/>
            <person name="Aoyama T."/>
            <person name="Ambrose B.A."/>
            <person name="Ashton N.W."/>
            <person name="Axtell M.J."/>
            <person name="Barker E."/>
            <person name="Barker M.S."/>
            <person name="Bennetzen J.L."/>
            <person name="Bonawitz N.D."/>
            <person name="Chapple C."/>
            <person name="Cheng C."/>
            <person name="Correa L.G."/>
            <person name="Dacre M."/>
            <person name="DeBarry J."/>
            <person name="Dreyer I."/>
            <person name="Elias M."/>
            <person name="Engstrom E.M."/>
            <person name="Estelle M."/>
            <person name="Feng L."/>
            <person name="Finet C."/>
            <person name="Floyd S.K."/>
            <person name="Frommer W.B."/>
            <person name="Fujita T."/>
            <person name="Gramzow L."/>
            <person name="Gutensohn M."/>
            <person name="Harholt J."/>
            <person name="Hattori M."/>
            <person name="Heyl A."/>
            <person name="Hirai T."/>
            <person name="Hiwatashi Y."/>
            <person name="Ishikawa M."/>
            <person name="Iwata M."/>
            <person name="Karol K.G."/>
            <person name="Koehler B."/>
            <person name="Kolukisaoglu U."/>
            <person name="Kubo M."/>
            <person name="Kurata T."/>
            <person name="Lalonde S."/>
            <person name="Li K."/>
            <person name="Li Y."/>
            <person name="Litt A."/>
            <person name="Lyons E."/>
            <person name="Manning G."/>
            <person name="Maruyama T."/>
            <person name="Michael T.P."/>
            <person name="Mikami K."/>
            <person name="Miyazaki S."/>
            <person name="Morinaga S."/>
            <person name="Murata T."/>
            <person name="Mueller-Roeber B."/>
            <person name="Nelson D.R."/>
            <person name="Obara M."/>
            <person name="Oguri Y."/>
            <person name="Olmstead R.G."/>
            <person name="Onodera N."/>
            <person name="Petersen B.L."/>
            <person name="Pils B."/>
            <person name="Prigge M."/>
            <person name="Rensing S.A."/>
            <person name="Riano-Pachon D.M."/>
            <person name="Roberts A.W."/>
            <person name="Sato Y."/>
            <person name="Scheller H.V."/>
            <person name="Schulz B."/>
            <person name="Schulz C."/>
            <person name="Shakirov E.V."/>
            <person name="Shibagaki N."/>
            <person name="Shinohara N."/>
            <person name="Shippen D.E."/>
            <person name="Soerensen I."/>
            <person name="Sotooka R."/>
            <person name="Sugimoto N."/>
            <person name="Sugita M."/>
            <person name="Sumikawa N."/>
            <person name="Tanurdzic M."/>
            <person name="Theissen G."/>
            <person name="Ulvskov P."/>
            <person name="Wakazuki S."/>
            <person name="Weng J.K."/>
            <person name="Willats W.W."/>
            <person name="Wipf D."/>
            <person name="Wolf P.G."/>
            <person name="Yang L."/>
            <person name="Zimmer A.D."/>
            <person name="Zhu Q."/>
            <person name="Mitros T."/>
            <person name="Hellsten U."/>
            <person name="Loque D."/>
            <person name="Otillar R."/>
            <person name="Salamov A."/>
            <person name="Schmutz J."/>
            <person name="Shapiro H."/>
            <person name="Lindquist E."/>
            <person name="Lucas S."/>
            <person name="Rokhsar D."/>
            <person name="Grigoriev I.V."/>
        </authorList>
    </citation>
    <scope>NUCLEOTIDE SEQUENCE [LARGE SCALE GENOMIC DNA]</scope>
</reference>
<evidence type="ECO:0000313" key="9">
    <source>
        <dbReference type="EMBL" id="EFJ19392.1"/>
    </source>
</evidence>
<dbReference type="SUPFAM" id="SSF90123">
    <property type="entry name" value="ABC transporter transmembrane region"/>
    <property type="match status" value="1"/>
</dbReference>
<proteinExistence type="predicted"/>
<keyword evidence="4" id="KW-0067">ATP-binding</keyword>
<evidence type="ECO:0000256" key="6">
    <source>
        <dbReference type="ARBA" id="ARBA00023136"/>
    </source>
</evidence>
<feature type="domain" description="ABC transmembrane type-1" evidence="8">
    <location>
        <begin position="75"/>
        <end position="154"/>
    </location>
</feature>
<evidence type="ECO:0000256" key="5">
    <source>
        <dbReference type="ARBA" id="ARBA00022989"/>
    </source>
</evidence>
<dbReference type="InterPro" id="IPR050173">
    <property type="entry name" value="ABC_transporter_C-like"/>
</dbReference>
<dbReference type="eggNOG" id="KOG0054">
    <property type="taxonomic scope" value="Eukaryota"/>
</dbReference>